<dbReference type="EMBL" id="CP026952">
    <property type="protein sequence ID" value="AWB91118.1"/>
    <property type="molecule type" value="Genomic_DNA"/>
</dbReference>
<dbReference type="AlphaFoldDB" id="A0A2S0WIF9"/>
<dbReference type="InterPro" id="IPR032710">
    <property type="entry name" value="NTF2-like_dom_sf"/>
</dbReference>
<gene>
    <name evidence="1" type="ORF">C3E78_02150</name>
</gene>
<proteinExistence type="predicted"/>
<dbReference type="InterPro" id="IPR009959">
    <property type="entry name" value="Cyclase_SnoaL-like"/>
</dbReference>
<accession>A0A5F2EQ65</accession>
<dbReference type="Pfam" id="PF07366">
    <property type="entry name" value="SnoaL"/>
    <property type="match status" value="1"/>
</dbReference>
<dbReference type="GO" id="GO:0030638">
    <property type="term" value="P:polyketide metabolic process"/>
    <property type="evidence" value="ECO:0007669"/>
    <property type="project" value="InterPro"/>
</dbReference>
<dbReference type="OrthoDB" id="9810441at2"/>
<name>A0A2S0WIF9_9ACTN</name>
<protein>
    <submittedName>
        <fullName evidence="1">Uncharacterized protein</fullName>
    </submittedName>
</protein>
<organism evidence="1 2">
    <name type="scientific">Aeromicrobium chenweiae</name>
    <dbReference type="NCBI Taxonomy" id="2079793"/>
    <lineage>
        <taxon>Bacteria</taxon>
        <taxon>Bacillati</taxon>
        <taxon>Actinomycetota</taxon>
        <taxon>Actinomycetes</taxon>
        <taxon>Propionibacteriales</taxon>
        <taxon>Nocardioidaceae</taxon>
        <taxon>Aeromicrobium</taxon>
    </lineage>
</organism>
<dbReference type="Proteomes" id="UP000244384">
    <property type="component" value="Chromosome"/>
</dbReference>
<evidence type="ECO:0000313" key="2">
    <source>
        <dbReference type="Proteomes" id="UP000244384"/>
    </source>
</evidence>
<dbReference type="SUPFAM" id="SSF54427">
    <property type="entry name" value="NTF2-like"/>
    <property type="match status" value="1"/>
</dbReference>
<dbReference type="KEGG" id="aez:C3E78_02150"/>
<reference evidence="2" key="1">
    <citation type="submission" date="2018-01" db="EMBL/GenBank/DDBJ databases">
        <authorList>
            <person name="Li J."/>
        </authorList>
    </citation>
    <scope>NUCLEOTIDE SEQUENCE [LARGE SCALE GENOMIC DNA]</scope>
    <source>
        <strain evidence="2">592</strain>
    </source>
</reference>
<sequence length="116" mass="12533">MAGLAPTRTARPGRPWTAWLARRASQPASPGRRVLTADVEAVPDVHRETQELAVDGNRLAARLINTRTPVKESLGVPPSGSSFEIAEFAIYEVRDGRFIHISAHRAGATLLKQLAG</sequence>
<accession>A0A2S0WIF9</accession>
<evidence type="ECO:0000313" key="1">
    <source>
        <dbReference type="EMBL" id="AWB91118.1"/>
    </source>
</evidence>
<keyword evidence="2" id="KW-1185">Reference proteome</keyword>
<dbReference type="Gene3D" id="3.10.450.50">
    <property type="match status" value="1"/>
</dbReference>